<evidence type="ECO:0000313" key="1">
    <source>
        <dbReference type="EMBL" id="KAL1129577.1"/>
    </source>
</evidence>
<protein>
    <submittedName>
        <fullName evidence="1">Uncharacterized protein</fullName>
    </submittedName>
</protein>
<dbReference type="EMBL" id="JBFDAA010000008">
    <property type="protein sequence ID" value="KAL1129577.1"/>
    <property type="molecule type" value="Genomic_DNA"/>
</dbReference>
<reference evidence="1 2" key="1">
    <citation type="submission" date="2024-07" db="EMBL/GenBank/DDBJ databases">
        <title>Chromosome-level genome assembly of the water stick insect Ranatra chinensis (Heteroptera: Nepidae).</title>
        <authorList>
            <person name="Liu X."/>
        </authorList>
    </citation>
    <scope>NUCLEOTIDE SEQUENCE [LARGE SCALE GENOMIC DNA]</scope>
    <source>
        <strain evidence="1">Cailab_2021Rc</strain>
        <tissue evidence="1">Muscle</tissue>
    </source>
</reference>
<keyword evidence="2" id="KW-1185">Reference proteome</keyword>
<dbReference type="AlphaFoldDB" id="A0ABD0YSS6"/>
<sequence length="172" mass="18576">MDGHSMEFFPPLPPPYHLGPPLRRLILSTLTSDLAGGLRAPPYRSVRRRGTSVASVTGVIAHSARTCCNILQMIIPYMLVNTSVGRRGWTARRCAPATVASKKSVSCSGTFRMDSIAKPDTVSASSVTCTDVGGAAIPQALGHEHTLSQVPQTQLEFPISPHFYTRLSAKFR</sequence>
<comment type="caution">
    <text evidence="1">The sequence shown here is derived from an EMBL/GenBank/DDBJ whole genome shotgun (WGS) entry which is preliminary data.</text>
</comment>
<dbReference type="Proteomes" id="UP001558652">
    <property type="component" value="Unassembled WGS sequence"/>
</dbReference>
<gene>
    <name evidence="1" type="ORF">AAG570_012522</name>
</gene>
<evidence type="ECO:0000313" key="2">
    <source>
        <dbReference type="Proteomes" id="UP001558652"/>
    </source>
</evidence>
<name>A0ABD0YSS6_9HEMI</name>
<organism evidence="1 2">
    <name type="scientific">Ranatra chinensis</name>
    <dbReference type="NCBI Taxonomy" id="642074"/>
    <lineage>
        <taxon>Eukaryota</taxon>
        <taxon>Metazoa</taxon>
        <taxon>Ecdysozoa</taxon>
        <taxon>Arthropoda</taxon>
        <taxon>Hexapoda</taxon>
        <taxon>Insecta</taxon>
        <taxon>Pterygota</taxon>
        <taxon>Neoptera</taxon>
        <taxon>Paraneoptera</taxon>
        <taxon>Hemiptera</taxon>
        <taxon>Heteroptera</taxon>
        <taxon>Panheteroptera</taxon>
        <taxon>Nepomorpha</taxon>
        <taxon>Nepidae</taxon>
        <taxon>Ranatrinae</taxon>
        <taxon>Ranatra</taxon>
    </lineage>
</organism>
<accession>A0ABD0YSS6</accession>
<proteinExistence type="predicted"/>